<proteinExistence type="predicted"/>
<evidence type="ECO:0000313" key="1">
    <source>
        <dbReference type="EMBL" id="CAG8777060.1"/>
    </source>
</evidence>
<comment type="caution">
    <text evidence="1">The sequence shown here is derived from an EMBL/GenBank/DDBJ whole genome shotgun (WGS) entry which is preliminary data.</text>
</comment>
<keyword evidence="2" id="KW-1185">Reference proteome</keyword>
<feature type="non-terminal residue" evidence="1">
    <location>
        <position position="71"/>
    </location>
</feature>
<organism evidence="1 2">
    <name type="scientific">Cetraspora pellucida</name>
    <dbReference type="NCBI Taxonomy" id="1433469"/>
    <lineage>
        <taxon>Eukaryota</taxon>
        <taxon>Fungi</taxon>
        <taxon>Fungi incertae sedis</taxon>
        <taxon>Mucoromycota</taxon>
        <taxon>Glomeromycotina</taxon>
        <taxon>Glomeromycetes</taxon>
        <taxon>Diversisporales</taxon>
        <taxon>Gigasporaceae</taxon>
        <taxon>Cetraspora</taxon>
    </lineage>
</organism>
<feature type="non-terminal residue" evidence="1">
    <location>
        <position position="1"/>
    </location>
</feature>
<gene>
    <name evidence="1" type="ORF">SPELUC_LOCUS16138</name>
</gene>
<dbReference type="Proteomes" id="UP000789366">
    <property type="component" value="Unassembled WGS sequence"/>
</dbReference>
<protein>
    <submittedName>
        <fullName evidence="1">17491_t:CDS:1</fullName>
    </submittedName>
</protein>
<name>A0ACA9R4Q5_9GLOM</name>
<dbReference type="EMBL" id="CAJVPW010057776">
    <property type="protein sequence ID" value="CAG8777060.1"/>
    <property type="molecule type" value="Genomic_DNA"/>
</dbReference>
<accession>A0ACA9R4Q5</accession>
<evidence type="ECO:0000313" key="2">
    <source>
        <dbReference type="Proteomes" id="UP000789366"/>
    </source>
</evidence>
<reference evidence="1" key="1">
    <citation type="submission" date="2021-06" db="EMBL/GenBank/DDBJ databases">
        <authorList>
            <person name="Kallberg Y."/>
            <person name="Tangrot J."/>
            <person name="Rosling A."/>
        </authorList>
    </citation>
    <scope>NUCLEOTIDE SEQUENCE</scope>
    <source>
        <strain evidence="1">28 12/20/2015</strain>
    </source>
</reference>
<sequence>FGTLYGSEDWKGVTSLILICSAFIFYCICPFIINYGINKAKRYKIVNGIELREIITLSPENATTVTMNEET</sequence>